<organism evidence="6 7">
    <name type="scientific">Cereibacter johrii</name>
    <dbReference type="NCBI Taxonomy" id="445629"/>
    <lineage>
        <taxon>Bacteria</taxon>
        <taxon>Pseudomonadati</taxon>
        <taxon>Pseudomonadota</taxon>
        <taxon>Alphaproteobacteria</taxon>
        <taxon>Rhodobacterales</taxon>
        <taxon>Paracoccaceae</taxon>
        <taxon>Cereibacter</taxon>
    </lineage>
</organism>
<dbReference type="Proteomes" id="UP000240800">
    <property type="component" value="Unassembled WGS sequence"/>
</dbReference>
<dbReference type="EMBL" id="PZZW01000004">
    <property type="protein sequence ID" value="PTM78281.1"/>
    <property type="molecule type" value="Genomic_DNA"/>
</dbReference>
<dbReference type="RefSeq" id="WP_002723847.1">
    <property type="nucleotide sequence ID" value="NZ_JAYFRT010000002.1"/>
</dbReference>
<dbReference type="Pfam" id="PF00903">
    <property type="entry name" value="Glyoxalase"/>
    <property type="match status" value="1"/>
</dbReference>
<feature type="domain" description="VOC" evidence="5">
    <location>
        <begin position="3"/>
        <end position="126"/>
    </location>
</feature>
<accession>A0ABX5J6S0</accession>
<dbReference type="PANTHER" id="PTHR46036">
    <property type="entry name" value="LACTOYLGLUTATHIONE LYASE"/>
    <property type="match status" value="1"/>
</dbReference>
<dbReference type="Gene3D" id="3.10.180.10">
    <property type="entry name" value="2,3-Dihydroxybiphenyl 1,2-Dioxygenase, domain 1"/>
    <property type="match status" value="1"/>
</dbReference>
<evidence type="ECO:0000256" key="3">
    <source>
        <dbReference type="ARBA" id="ARBA00032460"/>
    </source>
</evidence>
<keyword evidence="6" id="KW-0456">Lyase</keyword>
<sequence>MAKMIHSMIRVQDEARSLAFYREAFGLEVAERLDFESFTLLYLSNAESEFELELTVNKGREEPYALGDGYGHLAVSVADVAAEHARLTEAGLNPRKIVDFAPGGEVIARFFFIADPDGYQIEVLERGGRYK</sequence>
<dbReference type="PANTHER" id="PTHR46036:SF5">
    <property type="entry name" value="LACTOYLGLUTATHIONE LYASE"/>
    <property type="match status" value="1"/>
</dbReference>
<evidence type="ECO:0000256" key="1">
    <source>
        <dbReference type="ARBA" id="ARBA00030291"/>
    </source>
</evidence>
<gene>
    <name evidence="6" type="ORF">C8J29_104239</name>
</gene>
<reference evidence="6 7" key="1">
    <citation type="submission" date="2018-04" db="EMBL/GenBank/DDBJ databases">
        <title>Genomic Encyclopedia of Type Strains, Phase III (KMG-III): the genomes of soil and plant-associated and newly described type strains.</title>
        <authorList>
            <person name="Whitman W."/>
        </authorList>
    </citation>
    <scope>NUCLEOTIDE SEQUENCE [LARGE SCALE GENOMIC DNA]</scope>
    <source>
        <strain evidence="6 7">JA192</strain>
    </source>
</reference>
<keyword evidence="7" id="KW-1185">Reference proteome</keyword>
<evidence type="ECO:0000256" key="4">
    <source>
        <dbReference type="ARBA" id="ARBA00033298"/>
    </source>
</evidence>
<comment type="caution">
    <text evidence="6">The sequence shown here is derived from an EMBL/GenBank/DDBJ whole genome shotgun (WGS) entry which is preliminary data.</text>
</comment>
<dbReference type="SUPFAM" id="SSF54593">
    <property type="entry name" value="Glyoxalase/Bleomycin resistance protein/Dihydroxybiphenyl dioxygenase"/>
    <property type="match status" value="1"/>
</dbReference>
<evidence type="ECO:0000313" key="6">
    <source>
        <dbReference type="EMBL" id="PTM78281.1"/>
    </source>
</evidence>
<evidence type="ECO:0000256" key="2">
    <source>
        <dbReference type="ARBA" id="ARBA00030892"/>
    </source>
</evidence>
<name>A0ABX5J6S0_9RHOB</name>
<dbReference type="GeneID" id="67448750"/>
<evidence type="ECO:0000313" key="7">
    <source>
        <dbReference type="Proteomes" id="UP000240800"/>
    </source>
</evidence>
<dbReference type="InterPro" id="IPR029068">
    <property type="entry name" value="Glyas_Bleomycin-R_OHBP_Dase"/>
</dbReference>
<evidence type="ECO:0000259" key="5">
    <source>
        <dbReference type="PROSITE" id="PS51819"/>
    </source>
</evidence>
<dbReference type="GO" id="GO:0016829">
    <property type="term" value="F:lyase activity"/>
    <property type="evidence" value="ECO:0007669"/>
    <property type="project" value="UniProtKB-KW"/>
</dbReference>
<dbReference type="InterPro" id="IPR004360">
    <property type="entry name" value="Glyas_Fos-R_dOase_dom"/>
</dbReference>
<proteinExistence type="predicted"/>
<dbReference type="PROSITE" id="PS51819">
    <property type="entry name" value="VOC"/>
    <property type="match status" value="1"/>
</dbReference>
<dbReference type="InterPro" id="IPR037523">
    <property type="entry name" value="VOC_core"/>
</dbReference>
<protein>
    <recommendedName>
        <fullName evidence="2">Aldoketomutase</fullName>
    </recommendedName>
    <alternativeName>
        <fullName evidence="1">Ketone-aldehyde mutase</fullName>
    </alternativeName>
    <alternativeName>
        <fullName evidence="3">Methylglyoxalase</fullName>
    </alternativeName>
    <alternativeName>
        <fullName evidence="4">S-D-lactoylglutathione methylglyoxal lyase</fullName>
    </alternativeName>
</protein>